<evidence type="ECO:0000256" key="4">
    <source>
        <dbReference type="ARBA" id="ARBA00022777"/>
    </source>
</evidence>
<dbReference type="EMBL" id="UINC01001150">
    <property type="protein sequence ID" value="SUZ72403.1"/>
    <property type="molecule type" value="Genomic_DNA"/>
</dbReference>
<dbReference type="SUPFAM" id="SSF52540">
    <property type="entry name" value="P-loop containing nucleoside triphosphate hydrolases"/>
    <property type="match status" value="1"/>
</dbReference>
<feature type="non-terminal residue" evidence="7">
    <location>
        <position position="1"/>
    </location>
</feature>
<keyword evidence="1" id="KW-0028">Amino-acid biosynthesis</keyword>
<keyword evidence="2" id="KW-0808">Transferase</keyword>
<evidence type="ECO:0000256" key="2">
    <source>
        <dbReference type="ARBA" id="ARBA00022679"/>
    </source>
</evidence>
<evidence type="ECO:0000256" key="1">
    <source>
        <dbReference type="ARBA" id="ARBA00022605"/>
    </source>
</evidence>
<proteinExistence type="inferred from homology"/>
<dbReference type="HAMAP" id="MF_00109">
    <property type="entry name" value="Shikimate_kinase"/>
    <property type="match status" value="1"/>
</dbReference>
<dbReference type="InterPro" id="IPR000623">
    <property type="entry name" value="Shikimate_kinase/TSH1"/>
</dbReference>
<keyword evidence="6" id="KW-0057">Aromatic amino acid biosynthesis</keyword>
<keyword evidence="4" id="KW-0418">Kinase</keyword>
<dbReference type="GO" id="GO:0005829">
    <property type="term" value="C:cytosol"/>
    <property type="evidence" value="ECO:0007669"/>
    <property type="project" value="TreeGrafter"/>
</dbReference>
<evidence type="ECO:0008006" key="8">
    <source>
        <dbReference type="Google" id="ProtNLM"/>
    </source>
</evidence>
<protein>
    <recommendedName>
        <fullName evidence="8">Shikimate kinase</fullName>
    </recommendedName>
</protein>
<dbReference type="InterPro" id="IPR031322">
    <property type="entry name" value="Shikimate/glucono_kinase"/>
</dbReference>
<dbReference type="GO" id="GO:0008652">
    <property type="term" value="P:amino acid biosynthetic process"/>
    <property type="evidence" value="ECO:0007669"/>
    <property type="project" value="UniProtKB-KW"/>
</dbReference>
<dbReference type="GO" id="GO:0004765">
    <property type="term" value="F:shikimate kinase activity"/>
    <property type="evidence" value="ECO:0007669"/>
    <property type="project" value="TreeGrafter"/>
</dbReference>
<keyword evidence="5" id="KW-0067">ATP-binding</keyword>
<name>A0A381Q484_9ZZZZ</name>
<dbReference type="PANTHER" id="PTHR21087">
    <property type="entry name" value="SHIKIMATE KINASE"/>
    <property type="match status" value="1"/>
</dbReference>
<gene>
    <name evidence="7" type="ORF">METZ01_LOCUS25257</name>
</gene>
<dbReference type="InterPro" id="IPR027417">
    <property type="entry name" value="P-loop_NTPase"/>
</dbReference>
<dbReference type="GO" id="GO:0009073">
    <property type="term" value="P:aromatic amino acid family biosynthetic process"/>
    <property type="evidence" value="ECO:0007669"/>
    <property type="project" value="UniProtKB-KW"/>
</dbReference>
<evidence type="ECO:0000256" key="3">
    <source>
        <dbReference type="ARBA" id="ARBA00022741"/>
    </source>
</evidence>
<dbReference type="AlphaFoldDB" id="A0A381Q484"/>
<dbReference type="Gene3D" id="3.40.50.300">
    <property type="entry name" value="P-loop containing nucleotide triphosphate hydrolases"/>
    <property type="match status" value="1"/>
</dbReference>
<dbReference type="CDD" id="cd00464">
    <property type="entry name" value="SK"/>
    <property type="match status" value="1"/>
</dbReference>
<keyword evidence="3" id="KW-0547">Nucleotide-binding</keyword>
<dbReference type="PRINTS" id="PR01100">
    <property type="entry name" value="SHIKIMTKNASE"/>
</dbReference>
<dbReference type="Pfam" id="PF01202">
    <property type="entry name" value="SKI"/>
    <property type="match status" value="1"/>
</dbReference>
<evidence type="ECO:0000256" key="5">
    <source>
        <dbReference type="ARBA" id="ARBA00022840"/>
    </source>
</evidence>
<organism evidence="7">
    <name type="scientific">marine metagenome</name>
    <dbReference type="NCBI Taxonomy" id="408172"/>
    <lineage>
        <taxon>unclassified sequences</taxon>
        <taxon>metagenomes</taxon>
        <taxon>ecological metagenomes</taxon>
    </lineage>
</organism>
<sequence>VLPRTLLTVAVNESNVVLTGFMATGKSTVGRLLADRRGMLFLDTDEMIVERHGSIAEIFATQGETSFREMERDIASELEGTTDLVIATGGRMMLDRGCAAALGLNGRVFCLTASISEIRRRYLNDEGGAVRPLLADSDETALEQLYRERSAAYSRFQQVDTDGRTITEVVEHIETLLSRG</sequence>
<evidence type="ECO:0000256" key="6">
    <source>
        <dbReference type="ARBA" id="ARBA00023141"/>
    </source>
</evidence>
<dbReference type="PANTHER" id="PTHR21087:SF16">
    <property type="entry name" value="SHIKIMATE KINASE 1, CHLOROPLASTIC"/>
    <property type="match status" value="1"/>
</dbReference>
<accession>A0A381Q484</accession>
<evidence type="ECO:0000313" key="7">
    <source>
        <dbReference type="EMBL" id="SUZ72403.1"/>
    </source>
</evidence>
<dbReference type="GO" id="GO:0005524">
    <property type="term" value="F:ATP binding"/>
    <property type="evidence" value="ECO:0007669"/>
    <property type="project" value="UniProtKB-KW"/>
</dbReference>
<reference evidence="7" key="1">
    <citation type="submission" date="2018-05" db="EMBL/GenBank/DDBJ databases">
        <authorList>
            <person name="Lanie J.A."/>
            <person name="Ng W.-L."/>
            <person name="Kazmierczak K.M."/>
            <person name="Andrzejewski T.M."/>
            <person name="Davidsen T.M."/>
            <person name="Wayne K.J."/>
            <person name="Tettelin H."/>
            <person name="Glass J.I."/>
            <person name="Rusch D."/>
            <person name="Podicherti R."/>
            <person name="Tsui H.-C.T."/>
            <person name="Winkler M.E."/>
        </authorList>
    </citation>
    <scope>NUCLEOTIDE SEQUENCE</scope>
</reference>